<protein>
    <recommendedName>
        <fullName evidence="4">SipW-cognate class signal peptide</fullName>
    </recommendedName>
</protein>
<evidence type="ECO:0000313" key="3">
    <source>
        <dbReference type="Proteomes" id="UP000030008"/>
    </source>
</evidence>
<dbReference type="Proteomes" id="UP000030008">
    <property type="component" value="Unassembled WGS sequence"/>
</dbReference>
<proteinExistence type="predicted"/>
<organism evidence="2 3">
    <name type="scientific">Clostridium innocuum</name>
    <dbReference type="NCBI Taxonomy" id="1522"/>
    <lineage>
        <taxon>Bacteria</taxon>
        <taxon>Bacillati</taxon>
        <taxon>Bacillota</taxon>
        <taxon>Clostridia</taxon>
        <taxon>Eubacteriales</taxon>
        <taxon>Clostridiaceae</taxon>
        <taxon>Clostridium</taxon>
    </lineage>
</organism>
<name>A0A099IAC7_CLOIN</name>
<dbReference type="InterPro" id="IPR023833">
    <property type="entry name" value="Signal_pept_SipW-depend-type"/>
</dbReference>
<dbReference type="EMBL" id="JQIF01000014">
    <property type="protein sequence ID" value="KGJ54526.1"/>
    <property type="molecule type" value="Genomic_DNA"/>
</dbReference>
<reference evidence="2 3" key="1">
    <citation type="submission" date="2014-08" db="EMBL/GenBank/DDBJ databases">
        <title>Clostridium innocuum, an unnegligible vancomycin-resistant pathogen causing extra-intestinal infections.</title>
        <authorList>
            <person name="Feng Y."/>
            <person name="Chiu C.-H."/>
        </authorList>
    </citation>
    <scope>NUCLEOTIDE SEQUENCE [LARGE SCALE GENOMIC DNA]</scope>
    <source>
        <strain evidence="2 3">AN88</strain>
    </source>
</reference>
<accession>A0A099IAC7</accession>
<sequence length="213" mass="23449">MMNKKKLLTMLGCFALVGIITVGLTLAYMTDNDSASNVITMGHVDITLTEPNYRPDNPSENGKGGEITNIKPGAEIEKDPTITVADASSDTYIRVKLTVSGEKLDEEHIAALVQNLDINDTEWQKVGDYYYYVGQQEGQEVGVLSKGQKVKLFEKVIIPSTWGNEVADSSINIDVEAEAIQADNFKPTMDEEGKILGWHNEDGSDVTVETYRN</sequence>
<dbReference type="NCBIfam" id="TIGR04088">
    <property type="entry name" value="cognate_SipW"/>
    <property type="match status" value="1"/>
</dbReference>
<evidence type="ECO:0008006" key="4">
    <source>
        <dbReference type="Google" id="ProtNLM"/>
    </source>
</evidence>
<evidence type="ECO:0000256" key="1">
    <source>
        <dbReference type="SAM" id="MobiDB-lite"/>
    </source>
</evidence>
<comment type="caution">
    <text evidence="2">The sequence shown here is derived from an EMBL/GenBank/DDBJ whole genome shotgun (WGS) entry which is preliminary data.</text>
</comment>
<dbReference type="AlphaFoldDB" id="A0A099IAC7"/>
<gene>
    <name evidence="2" type="ORF">CIAN88_02555</name>
</gene>
<feature type="region of interest" description="Disordered" evidence="1">
    <location>
        <begin position="51"/>
        <end position="71"/>
    </location>
</feature>
<evidence type="ECO:0000313" key="2">
    <source>
        <dbReference type="EMBL" id="KGJ54526.1"/>
    </source>
</evidence>